<dbReference type="EMBL" id="QWEZ01000001">
    <property type="protein sequence ID" value="RRJ84388.1"/>
    <property type="molecule type" value="Genomic_DNA"/>
</dbReference>
<dbReference type="InterPro" id="IPR029063">
    <property type="entry name" value="SAM-dependent_MTases_sf"/>
</dbReference>
<organism evidence="1 2">
    <name type="scientific">Aestuariirhabdus litorea</name>
    <dbReference type="NCBI Taxonomy" id="2528527"/>
    <lineage>
        <taxon>Bacteria</taxon>
        <taxon>Pseudomonadati</taxon>
        <taxon>Pseudomonadota</taxon>
        <taxon>Gammaproteobacteria</taxon>
        <taxon>Oceanospirillales</taxon>
        <taxon>Aestuariirhabdaceae</taxon>
        <taxon>Aestuariirhabdus</taxon>
    </lineage>
</organism>
<accession>A0A3P3VQZ1</accession>
<reference evidence="1 2" key="1">
    <citation type="submission" date="2018-08" db="EMBL/GenBank/DDBJ databases">
        <authorList>
            <person name="Khan S.A."/>
        </authorList>
    </citation>
    <scope>NUCLEOTIDE SEQUENCE [LARGE SCALE GENOMIC DNA]</scope>
    <source>
        <strain evidence="1 2">GTF-13</strain>
    </source>
</reference>
<protein>
    <submittedName>
        <fullName evidence="1">DUF938 domain-containing protein</fullName>
    </submittedName>
</protein>
<reference evidence="1 2" key="2">
    <citation type="submission" date="2018-12" db="EMBL/GenBank/DDBJ databases">
        <title>Simiduia agarivorans gen. nov., sp. nov., a marine, agarolytic bacterium isolated from shallow coastal water from Keelung, Taiwan.</title>
        <authorList>
            <person name="Shieh W.Y."/>
        </authorList>
    </citation>
    <scope>NUCLEOTIDE SEQUENCE [LARGE SCALE GENOMIC DNA]</scope>
    <source>
        <strain evidence="1 2">GTF-13</strain>
    </source>
</reference>
<dbReference type="Pfam" id="PF06080">
    <property type="entry name" value="DUF938"/>
    <property type="match status" value="1"/>
</dbReference>
<dbReference type="PANTHER" id="PTHR20974:SF0">
    <property type="entry name" value="UPF0585 PROTEIN CG18661"/>
    <property type="match status" value="1"/>
</dbReference>
<dbReference type="SUPFAM" id="SSF53335">
    <property type="entry name" value="S-adenosyl-L-methionine-dependent methyltransferases"/>
    <property type="match status" value="1"/>
</dbReference>
<dbReference type="Proteomes" id="UP000280792">
    <property type="component" value="Unassembled WGS sequence"/>
</dbReference>
<proteinExistence type="predicted"/>
<dbReference type="PANTHER" id="PTHR20974">
    <property type="entry name" value="UPF0585 PROTEIN CG18661"/>
    <property type="match status" value="1"/>
</dbReference>
<name>A0A3P3VQZ1_9GAMM</name>
<sequence>MEKPVNEACLRNQQAIYEALRLHFAGSRSVLEIGSGTGQHAVYMAEHMPWLEWQPSELAPALPGIELWRREAGLDNLRSPLELDVRCHPWPLDSLFDAAFSANTVHYVGWPLVEAMVEGLAQALEQGACFCLYGPFNREGRFTSEGNRALDSWLRERDPDSGIKDLAQMVERLEEAGFDYRGEQAMPANNLLLRFTRR</sequence>
<evidence type="ECO:0000313" key="2">
    <source>
        <dbReference type="Proteomes" id="UP000280792"/>
    </source>
</evidence>
<dbReference type="RefSeq" id="WP_125014817.1">
    <property type="nucleotide sequence ID" value="NZ_QWEZ01000001.1"/>
</dbReference>
<evidence type="ECO:0000313" key="1">
    <source>
        <dbReference type="EMBL" id="RRJ84388.1"/>
    </source>
</evidence>
<gene>
    <name evidence="1" type="ORF">D0544_04575</name>
</gene>
<dbReference type="InterPro" id="IPR010342">
    <property type="entry name" value="DUF938"/>
</dbReference>
<comment type="caution">
    <text evidence="1">The sequence shown here is derived from an EMBL/GenBank/DDBJ whole genome shotgun (WGS) entry which is preliminary data.</text>
</comment>
<dbReference type="Gene3D" id="3.40.50.150">
    <property type="entry name" value="Vaccinia Virus protein VP39"/>
    <property type="match status" value="1"/>
</dbReference>
<keyword evidence="2" id="KW-1185">Reference proteome</keyword>
<dbReference type="AlphaFoldDB" id="A0A3P3VQZ1"/>